<dbReference type="Pfam" id="PF18928">
    <property type="entry name" value="DUF5677"/>
    <property type="match status" value="1"/>
</dbReference>
<evidence type="ECO:0000313" key="2">
    <source>
        <dbReference type="Proteomes" id="UP000283709"/>
    </source>
</evidence>
<dbReference type="EMBL" id="MCAS01000005">
    <property type="protein sequence ID" value="RKF49188.1"/>
    <property type="molecule type" value="Genomic_DNA"/>
</dbReference>
<gene>
    <name evidence="1" type="ORF">BCY88_18950</name>
</gene>
<comment type="caution">
    <text evidence="1">The sequence shown here is derived from an EMBL/GenBank/DDBJ whole genome shotgun (WGS) entry which is preliminary data.</text>
</comment>
<reference evidence="1 2" key="1">
    <citation type="submission" date="2016-07" db="EMBL/GenBank/DDBJ databases">
        <title>Genome analysis of Burkholderia fungorum ES3-20.</title>
        <authorList>
            <person name="Xu D."/>
            <person name="Yao R."/>
            <person name="Zheng S."/>
        </authorList>
    </citation>
    <scope>NUCLEOTIDE SEQUENCE [LARGE SCALE GENOMIC DNA]</scope>
    <source>
        <strain evidence="1 2">ES3-20</strain>
    </source>
</reference>
<protein>
    <submittedName>
        <fullName evidence="1">Uncharacterized protein</fullName>
    </submittedName>
</protein>
<dbReference type="Proteomes" id="UP000283709">
    <property type="component" value="Unassembled WGS sequence"/>
</dbReference>
<dbReference type="RefSeq" id="WP_120343535.1">
    <property type="nucleotide sequence ID" value="NZ_MCAS01000005.1"/>
</dbReference>
<dbReference type="InterPro" id="IPR043733">
    <property type="entry name" value="DUF5677"/>
</dbReference>
<evidence type="ECO:0000313" key="1">
    <source>
        <dbReference type="EMBL" id="RKF49188.1"/>
    </source>
</evidence>
<sequence length="301" mass="34298">MATSTKTIHDAFLAEHEAKHAKHFHHTSKLKEVQLSLKEIFEDIIKNDFYSKNSALKQIEFLVLLTAIDEINESMIANLEEQRFSAAEALARIALEHSINFIYIVDDPTNGRAMSLLKQHFFGARERAKKWHSYLQGTKNTEGIEVAKARLHHLNVTEKLVPGVEKANPWPDARRRFQALGFEHFYHDLFTPASDSVHTLGEDIFNLLLANSDDTEIRSLSIRSVFSDKMSFSVYVCASVLTFYVEAIYQLSRYIENEEMEIKAEKLAEIVNKITRSMNDDTISDLLTVYPSSITDSAAPT</sequence>
<proteinExistence type="predicted"/>
<dbReference type="AlphaFoldDB" id="A0A3R7IPJ7"/>
<organism evidence="1 2">
    <name type="scientific">Paraburkholderia fungorum</name>
    <dbReference type="NCBI Taxonomy" id="134537"/>
    <lineage>
        <taxon>Bacteria</taxon>
        <taxon>Pseudomonadati</taxon>
        <taxon>Pseudomonadota</taxon>
        <taxon>Betaproteobacteria</taxon>
        <taxon>Burkholderiales</taxon>
        <taxon>Burkholderiaceae</taxon>
        <taxon>Paraburkholderia</taxon>
    </lineage>
</organism>
<dbReference type="OrthoDB" id="6978303at2"/>
<accession>A0A3R7IPJ7</accession>
<name>A0A3R7IPJ7_9BURK</name>